<dbReference type="PROSITE" id="PS50157">
    <property type="entry name" value="ZINC_FINGER_C2H2_2"/>
    <property type="match status" value="5"/>
</dbReference>
<keyword evidence="4" id="KW-0677">Repeat</keyword>
<comment type="similarity">
    <text evidence="2">Belongs to the krueppel C2H2-type zinc-finger protein family.</text>
</comment>
<proteinExistence type="inferred from homology"/>
<dbReference type="GO" id="GO:0008270">
    <property type="term" value="F:zinc ion binding"/>
    <property type="evidence" value="ECO:0007669"/>
    <property type="project" value="UniProtKB-KW"/>
</dbReference>
<reference evidence="11" key="1">
    <citation type="submission" date="2025-08" db="UniProtKB">
        <authorList>
            <consortium name="Ensembl"/>
        </authorList>
    </citation>
    <scope>IDENTIFICATION</scope>
</reference>
<feature type="domain" description="C2H2-type" evidence="10">
    <location>
        <begin position="153"/>
        <end position="180"/>
    </location>
</feature>
<dbReference type="PROSITE" id="PS00028">
    <property type="entry name" value="ZINC_FINGER_C2H2_1"/>
    <property type="match status" value="3"/>
</dbReference>
<dbReference type="AlphaFoldDB" id="A0A8C1IPP9"/>
<dbReference type="FunFam" id="3.30.160.60:FF:002343">
    <property type="entry name" value="Zinc finger protein 33A"/>
    <property type="match status" value="1"/>
</dbReference>
<evidence type="ECO:0000256" key="2">
    <source>
        <dbReference type="ARBA" id="ARBA00006991"/>
    </source>
</evidence>
<dbReference type="Pfam" id="PF00096">
    <property type="entry name" value="zf-C2H2"/>
    <property type="match status" value="4"/>
</dbReference>
<protein>
    <recommendedName>
        <fullName evidence="10">C2H2-type domain-containing protein</fullName>
    </recommendedName>
</protein>
<dbReference type="SUPFAM" id="SSF57667">
    <property type="entry name" value="beta-beta-alpha zinc fingers"/>
    <property type="match status" value="3"/>
</dbReference>
<keyword evidence="6" id="KW-0862">Zinc</keyword>
<dbReference type="FunFam" id="3.30.160.60:FF:001530">
    <property type="entry name" value="Zinc finger protein 268"/>
    <property type="match status" value="1"/>
</dbReference>
<reference evidence="11" key="2">
    <citation type="submission" date="2025-09" db="UniProtKB">
        <authorList>
            <consortium name="Ensembl"/>
        </authorList>
    </citation>
    <scope>IDENTIFICATION</scope>
</reference>
<evidence type="ECO:0000313" key="12">
    <source>
        <dbReference type="Proteomes" id="UP000694427"/>
    </source>
</evidence>
<feature type="domain" description="C2H2-type" evidence="10">
    <location>
        <begin position="125"/>
        <end position="152"/>
    </location>
</feature>
<dbReference type="Gene3D" id="3.30.160.60">
    <property type="entry name" value="Classic Zinc Finger"/>
    <property type="match status" value="5"/>
</dbReference>
<dbReference type="SMART" id="SM00355">
    <property type="entry name" value="ZnF_C2H2"/>
    <property type="match status" value="5"/>
</dbReference>
<dbReference type="GO" id="GO:0001228">
    <property type="term" value="F:DNA-binding transcription activator activity, RNA polymerase II-specific"/>
    <property type="evidence" value="ECO:0007669"/>
    <property type="project" value="TreeGrafter"/>
</dbReference>
<dbReference type="GO" id="GO:0000978">
    <property type="term" value="F:RNA polymerase II cis-regulatory region sequence-specific DNA binding"/>
    <property type="evidence" value="ECO:0007669"/>
    <property type="project" value="TreeGrafter"/>
</dbReference>
<evidence type="ECO:0000256" key="9">
    <source>
        <dbReference type="PROSITE-ProRule" id="PRU00042"/>
    </source>
</evidence>
<name>A0A8C1IPP9_CYPCA</name>
<feature type="domain" description="C2H2-type" evidence="10">
    <location>
        <begin position="95"/>
        <end position="124"/>
    </location>
</feature>
<dbReference type="FunFam" id="3.30.160.60:FF:000624">
    <property type="entry name" value="zinc finger protein 697"/>
    <property type="match status" value="1"/>
</dbReference>
<evidence type="ECO:0000256" key="1">
    <source>
        <dbReference type="ARBA" id="ARBA00004123"/>
    </source>
</evidence>
<keyword evidence="8" id="KW-0539">Nucleus</keyword>
<dbReference type="InterPro" id="IPR036236">
    <property type="entry name" value="Znf_C2H2_sf"/>
</dbReference>
<dbReference type="FunFam" id="3.30.160.60:FF:000176">
    <property type="entry name" value="zinc finger protein 70"/>
    <property type="match status" value="1"/>
</dbReference>
<accession>A0A8C1IPP9</accession>
<evidence type="ECO:0000256" key="5">
    <source>
        <dbReference type="ARBA" id="ARBA00022771"/>
    </source>
</evidence>
<dbReference type="Proteomes" id="UP000694427">
    <property type="component" value="Unplaced"/>
</dbReference>
<comment type="subcellular location">
    <subcellularLocation>
        <location evidence="1">Nucleus</location>
    </subcellularLocation>
</comment>
<keyword evidence="12" id="KW-1185">Reference proteome</keyword>
<dbReference type="Ensembl" id="ENSCCRT00010022785.1">
    <property type="protein sequence ID" value="ENSCCRP00010020810.1"/>
    <property type="gene ID" value="ENSCCRG00010009008.1"/>
</dbReference>
<dbReference type="PANTHER" id="PTHR24393:SF100">
    <property type="entry name" value="ZINC FINGER PROTEIN-RELATED"/>
    <property type="match status" value="1"/>
</dbReference>
<evidence type="ECO:0000313" key="11">
    <source>
        <dbReference type="Ensembl" id="ENSCCRP00010020810.1"/>
    </source>
</evidence>
<evidence type="ECO:0000259" key="10">
    <source>
        <dbReference type="PROSITE" id="PS50157"/>
    </source>
</evidence>
<sequence length="251" mass="28967">MIEKLCVDLIQPTLPSFINLNTIVMTNFEIRRLRLKTVTLNDFWRMLSHYHYNSTVHTFSNLELRHKMPGKIHFTLLRALSESSDMSHSSKPRSHPCGLCDKSFTFISSAHLALHLRSHSGERKYKCSVCSKMFMQSSQLMRHKTIHTGEKPFKCPDCNKCFGRASHLKTHRRLHTGEKPFKCTQCERAFTQKAGLIIHLRLHTGERPFKCEKCGKAFRTSAHLLNHQALELGEGRYTCATHSEEISTENL</sequence>
<evidence type="ECO:0000256" key="4">
    <source>
        <dbReference type="ARBA" id="ARBA00022737"/>
    </source>
</evidence>
<evidence type="ECO:0000256" key="7">
    <source>
        <dbReference type="ARBA" id="ARBA00023125"/>
    </source>
</evidence>
<evidence type="ECO:0000256" key="6">
    <source>
        <dbReference type="ARBA" id="ARBA00022833"/>
    </source>
</evidence>
<evidence type="ECO:0000256" key="8">
    <source>
        <dbReference type="ARBA" id="ARBA00023242"/>
    </source>
</evidence>
<keyword evidence="3" id="KW-0479">Metal-binding</keyword>
<keyword evidence="7" id="KW-0238">DNA-binding</keyword>
<dbReference type="InterPro" id="IPR013087">
    <property type="entry name" value="Znf_C2H2_type"/>
</dbReference>
<feature type="domain" description="C2H2-type" evidence="10">
    <location>
        <begin position="181"/>
        <end position="208"/>
    </location>
</feature>
<organism evidence="11 12">
    <name type="scientific">Cyprinus carpio</name>
    <name type="common">Common carp</name>
    <dbReference type="NCBI Taxonomy" id="7962"/>
    <lineage>
        <taxon>Eukaryota</taxon>
        <taxon>Metazoa</taxon>
        <taxon>Chordata</taxon>
        <taxon>Craniata</taxon>
        <taxon>Vertebrata</taxon>
        <taxon>Euteleostomi</taxon>
        <taxon>Actinopterygii</taxon>
        <taxon>Neopterygii</taxon>
        <taxon>Teleostei</taxon>
        <taxon>Ostariophysi</taxon>
        <taxon>Cypriniformes</taxon>
        <taxon>Cyprinidae</taxon>
        <taxon>Cyprininae</taxon>
        <taxon>Cyprinus</taxon>
    </lineage>
</organism>
<dbReference type="GO" id="GO:0005634">
    <property type="term" value="C:nucleus"/>
    <property type="evidence" value="ECO:0007669"/>
    <property type="project" value="UniProtKB-SubCell"/>
</dbReference>
<keyword evidence="5 9" id="KW-0863">Zinc-finger</keyword>
<dbReference type="PANTHER" id="PTHR24393">
    <property type="entry name" value="ZINC FINGER PROTEIN"/>
    <property type="match status" value="1"/>
</dbReference>
<feature type="domain" description="C2H2-type" evidence="10">
    <location>
        <begin position="209"/>
        <end position="236"/>
    </location>
</feature>
<evidence type="ECO:0000256" key="3">
    <source>
        <dbReference type="ARBA" id="ARBA00022723"/>
    </source>
</evidence>